<dbReference type="AlphaFoldDB" id="A0A9X0C314"/>
<evidence type="ECO:0000313" key="3">
    <source>
        <dbReference type="EMBL" id="KAJ5496238.1"/>
    </source>
</evidence>
<evidence type="ECO:0000256" key="1">
    <source>
        <dbReference type="SAM" id="MobiDB-lite"/>
    </source>
</evidence>
<feature type="region of interest" description="Disordered" evidence="1">
    <location>
        <begin position="40"/>
        <end position="61"/>
    </location>
</feature>
<reference evidence="3" key="1">
    <citation type="submission" date="2022-12" db="EMBL/GenBank/DDBJ databases">
        <authorList>
            <person name="Petersen C."/>
        </authorList>
    </citation>
    <scope>NUCLEOTIDE SEQUENCE</scope>
    <source>
        <strain evidence="3">IBT 29495</strain>
    </source>
</reference>
<gene>
    <name evidence="3" type="ORF">N7463_008225</name>
</gene>
<dbReference type="EMBL" id="JAPWDS010000005">
    <property type="protein sequence ID" value="KAJ5496238.1"/>
    <property type="molecule type" value="Genomic_DNA"/>
</dbReference>
<name>A0A9X0C314_9EURO</name>
<keyword evidence="4" id="KW-1185">Reference proteome</keyword>
<comment type="caution">
    <text evidence="3">The sequence shown here is derived from an EMBL/GenBank/DDBJ whole genome shotgun (WGS) entry which is preliminary data.</text>
</comment>
<organism evidence="3 4">
    <name type="scientific">Penicillium fimorum</name>
    <dbReference type="NCBI Taxonomy" id="1882269"/>
    <lineage>
        <taxon>Eukaryota</taxon>
        <taxon>Fungi</taxon>
        <taxon>Dikarya</taxon>
        <taxon>Ascomycota</taxon>
        <taxon>Pezizomycotina</taxon>
        <taxon>Eurotiomycetes</taxon>
        <taxon>Eurotiomycetidae</taxon>
        <taxon>Eurotiales</taxon>
        <taxon>Aspergillaceae</taxon>
        <taxon>Penicillium</taxon>
    </lineage>
</organism>
<proteinExistence type="predicted"/>
<sequence>MSKNLISQSDPSQRPHRTVSEIASTVPVWLPGDIVSLAPSSSAASQGGRSRSSSPSHSATSNFQHKILSSVRMRMLLAKSRISQCATKLPSESSWVNKVALPLLEGAISELPLECWRIHEDPVFSCFLLISSSQTESVDPQYQPRYTTRDTYNRKIDLVVDLPGDEYGKVGLHTIGRYFSHITHPHSGKRVLGPGVEIKAVDGNLVEVQVQIGRRSLKDLRPLVGCIVVGEDWKFYIAVGVQGSGVLKEVRIWGPLSDYNGRITTTKQTTSLLRTLRRVMEYAIGQYKDGISRPITSGV</sequence>
<dbReference type="InterPro" id="IPR046797">
    <property type="entry name" value="PDDEXK_12"/>
</dbReference>
<evidence type="ECO:0000259" key="2">
    <source>
        <dbReference type="Pfam" id="PF20516"/>
    </source>
</evidence>
<protein>
    <recommendedName>
        <fullName evidence="2">PD-(D/E)XK nuclease-like domain-containing protein</fullName>
    </recommendedName>
</protein>
<dbReference type="Pfam" id="PF20516">
    <property type="entry name" value="PDDEXK_12"/>
    <property type="match status" value="1"/>
</dbReference>
<dbReference type="OrthoDB" id="4161186at2759"/>
<accession>A0A9X0C314</accession>
<reference evidence="3" key="2">
    <citation type="journal article" date="2023" name="IMA Fungus">
        <title>Comparative genomic study of the Penicillium genus elucidates a diverse pangenome and 15 lateral gene transfer events.</title>
        <authorList>
            <person name="Petersen C."/>
            <person name="Sorensen T."/>
            <person name="Nielsen M.R."/>
            <person name="Sondergaard T.E."/>
            <person name="Sorensen J.L."/>
            <person name="Fitzpatrick D.A."/>
            <person name="Frisvad J.C."/>
            <person name="Nielsen K.L."/>
        </authorList>
    </citation>
    <scope>NUCLEOTIDE SEQUENCE</scope>
    <source>
        <strain evidence="3">IBT 29495</strain>
    </source>
</reference>
<dbReference type="Proteomes" id="UP001149954">
    <property type="component" value="Unassembled WGS sequence"/>
</dbReference>
<feature type="domain" description="PD-(D/E)XK nuclease-like" evidence="2">
    <location>
        <begin position="75"/>
        <end position="287"/>
    </location>
</feature>
<evidence type="ECO:0000313" key="4">
    <source>
        <dbReference type="Proteomes" id="UP001149954"/>
    </source>
</evidence>